<dbReference type="InterPro" id="IPR003770">
    <property type="entry name" value="MLTG-like"/>
</dbReference>
<dbReference type="Gene3D" id="3.30.160.60">
    <property type="entry name" value="Classic Zinc Finger"/>
    <property type="match status" value="1"/>
</dbReference>
<evidence type="ECO:0000256" key="6">
    <source>
        <dbReference type="ARBA" id="ARBA00023316"/>
    </source>
</evidence>
<dbReference type="NCBIfam" id="TIGR00247">
    <property type="entry name" value="endolytic transglycosylase MltG"/>
    <property type="match status" value="1"/>
</dbReference>
<reference evidence="8 9" key="2">
    <citation type="submission" date="2020-11" db="EMBL/GenBank/DDBJ databases">
        <title>Sulfur oxidizing isolate from Hospital Hole Sinkhole.</title>
        <authorList>
            <person name="Scott K.M."/>
        </authorList>
    </citation>
    <scope>NUCLEOTIDE SEQUENCE [LARGE SCALE GENOMIC DNA]</scope>
    <source>
        <strain evidence="8 9">HH1</strain>
    </source>
</reference>
<comment type="similarity">
    <text evidence="7">Belongs to the transglycosylase MltG family.</text>
</comment>
<evidence type="ECO:0000313" key="8">
    <source>
        <dbReference type="EMBL" id="MBF6058531.1"/>
    </source>
</evidence>
<keyword evidence="3 7" id="KW-1133">Transmembrane helix</keyword>
<gene>
    <name evidence="7 8" type="primary">mltG</name>
    <name evidence="8" type="ORF">H8792_009265</name>
</gene>
<dbReference type="CDD" id="cd08010">
    <property type="entry name" value="MltG_like"/>
    <property type="match status" value="1"/>
</dbReference>
<dbReference type="EMBL" id="JACBGI020000020">
    <property type="protein sequence ID" value="MBF6058531.1"/>
    <property type="molecule type" value="Genomic_DNA"/>
</dbReference>
<keyword evidence="6 7" id="KW-0961">Cell wall biogenesis/degradation</keyword>
<keyword evidence="2 7" id="KW-0812">Transmembrane</keyword>
<evidence type="ECO:0000256" key="1">
    <source>
        <dbReference type="ARBA" id="ARBA00022475"/>
    </source>
</evidence>
<dbReference type="EC" id="4.2.2.29" evidence="7"/>
<evidence type="ECO:0000256" key="5">
    <source>
        <dbReference type="ARBA" id="ARBA00023239"/>
    </source>
</evidence>
<evidence type="ECO:0000256" key="4">
    <source>
        <dbReference type="ARBA" id="ARBA00023136"/>
    </source>
</evidence>
<comment type="caution">
    <text evidence="8">The sequence shown here is derived from an EMBL/GenBank/DDBJ whole genome shotgun (WGS) entry which is preliminary data.</text>
</comment>
<keyword evidence="7" id="KW-0997">Cell inner membrane</keyword>
<accession>A0ABS0C307</accession>
<evidence type="ECO:0000313" key="9">
    <source>
        <dbReference type="Proteomes" id="UP001193680"/>
    </source>
</evidence>
<dbReference type="PANTHER" id="PTHR30518">
    <property type="entry name" value="ENDOLYTIC MUREIN TRANSGLYCOSYLASE"/>
    <property type="match status" value="1"/>
</dbReference>
<protein>
    <recommendedName>
        <fullName evidence="7">Endolytic murein transglycosylase</fullName>
        <ecNumber evidence="7">4.2.2.29</ecNumber>
    </recommendedName>
    <alternativeName>
        <fullName evidence="7">Peptidoglycan lytic transglycosylase</fullName>
    </alternativeName>
    <alternativeName>
        <fullName evidence="7">Peptidoglycan polymerization terminase</fullName>
    </alternativeName>
</protein>
<proteinExistence type="inferred from homology"/>
<dbReference type="RefSeq" id="WP_185978676.1">
    <property type="nucleotide sequence ID" value="NZ_JACBGI020000020.1"/>
</dbReference>
<reference evidence="8 9" key="1">
    <citation type="submission" date="2020-06" db="EMBL/GenBank/DDBJ databases">
        <authorList>
            <person name="Scott K."/>
        </authorList>
    </citation>
    <scope>NUCLEOTIDE SEQUENCE [LARGE SCALE GENOMIC DNA]</scope>
    <source>
        <strain evidence="8 9">HH1</strain>
    </source>
</reference>
<evidence type="ECO:0000256" key="2">
    <source>
        <dbReference type="ARBA" id="ARBA00022692"/>
    </source>
</evidence>
<evidence type="ECO:0000256" key="7">
    <source>
        <dbReference type="HAMAP-Rule" id="MF_02065"/>
    </source>
</evidence>
<keyword evidence="9" id="KW-1185">Reference proteome</keyword>
<comment type="catalytic activity">
    <reaction evidence="7">
        <text>a peptidoglycan chain = a peptidoglycan chain with N-acetyl-1,6-anhydromuramyl-[peptide] at the reducing end + a peptidoglycan chain with N-acetylglucosamine at the non-reducing end.</text>
        <dbReference type="EC" id="4.2.2.29"/>
    </reaction>
</comment>
<keyword evidence="4 7" id="KW-0472">Membrane</keyword>
<comment type="function">
    <text evidence="7">Functions as a peptidoglycan terminase that cleaves nascent peptidoglycan strands endolytically to terminate their elongation.</text>
</comment>
<feature type="site" description="Important for catalytic activity" evidence="7">
    <location>
        <position position="226"/>
    </location>
</feature>
<dbReference type="Gene3D" id="3.30.1490.480">
    <property type="entry name" value="Endolytic murein transglycosylase"/>
    <property type="match status" value="1"/>
</dbReference>
<name>A0ABS0C307_9GAMM</name>
<sequence>MKGFLKFFTALSIVLALLAGAFIWQIEDFLNQPISDKKVPLTISIEAGSSAAKVAEGLYQSDYLSHPKWFLWYLKAKKQANKIKAGEHRIQPEWNVEQLMNQLVAGKLMQYPVALIPGETVVQTLKQIQQQKKLKLELPLEEPAKLQEAFGIDKPIDERYPYANLEGLFAPETYHYEANESDLRILQRARRLQEETLAKAWTEREEGLPLKTPYEALILASIVEKESSVKDELPKVAAVFINRMRKGMRLQTDPTVIYGIGTDYDGDIRSKDLRSKTPYNTYQIDGLPPTPIALPSKAAIEAVMHPADTKALYFVADGNGGHVFSNTLKEHNRAVKRYLATQK</sequence>
<dbReference type="PANTHER" id="PTHR30518:SF2">
    <property type="entry name" value="ENDOLYTIC MUREIN TRANSGLYCOSYLASE"/>
    <property type="match status" value="1"/>
</dbReference>
<evidence type="ECO:0000256" key="3">
    <source>
        <dbReference type="ARBA" id="ARBA00022989"/>
    </source>
</evidence>
<keyword evidence="5 7" id="KW-0456">Lyase</keyword>
<organism evidence="8 9">
    <name type="scientific">Thiomicrorhabdus heinhorstiae</name>
    <dbReference type="NCBI Taxonomy" id="2748010"/>
    <lineage>
        <taxon>Bacteria</taxon>
        <taxon>Pseudomonadati</taxon>
        <taxon>Pseudomonadota</taxon>
        <taxon>Gammaproteobacteria</taxon>
        <taxon>Thiotrichales</taxon>
        <taxon>Piscirickettsiaceae</taxon>
        <taxon>Thiomicrorhabdus</taxon>
    </lineage>
</organism>
<dbReference type="HAMAP" id="MF_02065">
    <property type="entry name" value="MltG"/>
    <property type="match status" value="1"/>
</dbReference>
<dbReference type="Pfam" id="PF02618">
    <property type="entry name" value="YceG"/>
    <property type="match status" value="1"/>
</dbReference>
<dbReference type="Proteomes" id="UP001193680">
    <property type="component" value="Unassembled WGS sequence"/>
</dbReference>
<keyword evidence="1 7" id="KW-1003">Cell membrane</keyword>